<name>A0A0G4FUG4_VITBC</name>
<dbReference type="InParanoid" id="A0A0G4FUG4"/>
<reference evidence="3 4" key="1">
    <citation type="submission" date="2014-11" db="EMBL/GenBank/DDBJ databases">
        <authorList>
            <person name="Zhu J."/>
            <person name="Qi W."/>
            <person name="Song R."/>
        </authorList>
    </citation>
    <scope>NUCLEOTIDE SEQUENCE [LARGE SCALE GENOMIC DNA]</scope>
</reference>
<feature type="transmembrane region" description="Helical" evidence="1">
    <location>
        <begin position="323"/>
        <end position="344"/>
    </location>
</feature>
<feature type="transmembrane region" description="Helical" evidence="1">
    <location>
        <begin position="249"/>
        <end position="269"/>
    </location>
</feature>
<gene>
    <name evidence="3" type="ORF">Vbra_9447</name>
</gene>
<feature type="transmembrane region" description="Helical" evidence="1">
    <location>
        <begin position="185"/>
        <end position="209"/>
    </location>
</feature>
<proteinExistence type="predicted"/>
<feature type="transmembrane region" description="Helical" evidence="1">
    <location>
        <begin position="351"/>
        <end position="371"/>
    </location>
</feature>
<dbReference type="Proteomes" id="UP000041254">
    <property type="component" value="Unassembled WGS sequence"/>
</dbReference>
<dbReference type="AlphaFoldDB" id="A0A0G4FUG4"/>
<organism evidence="3 4">
    <name type="scientific">Vitrella brassicaformis (strain CCMP3155)</name>
    <dbReference type="NCBI Taxonomy" id="1169540"/>
    <lineage>
        <taxon>Eukaryota</taxon>
        <taxon>Sar</taxon>
        <taxon>Alveolata</taxon>
        <taxon>Colpodellida</taxon>
        <taxon>Vitrellaceae</taxon>
        <taxon>Vitrella</taxon>
    </lineage>
</organism>
<keyword evidence="2" id="KW-0732">Signal</keyword>
<evidence type="ECO:0000256" key="1">
    <source>
        <dbReference type="SAM" id="Phobius"/>
    </source>
</evidence>
<dbReference type="EMBL" id="CDMY01000503">
    <property type="protein sequence ID" value="CEM18574.1"/>
    <property type="molecule type" value="Genomic_DNA"/>
</dbReference>
<feature type="transmembrane region" description="Helical" evidence="1">
    <location>
        <begin position="281"/>
        <end position="303"/>
    </location>
</feature>
<feature type="chain" id="PRO_5005189768" evidence="2">
    <location>
        <begin position="18"/>
        <end position="389"/>
    </location>
</feature>
<evidence type="ECO:0000313" key="3">
    <source>
        <dbReference type="EMBL" id="CEM18574.1"/>
    </source>
</evidence>
<evidence type="ECO:0000313" key="4">
    <source>
        <dbReference type="Proteomes" id="UP000041254"/>
    </source>
</evidence>
<keyword evidence="1" id="KW-1133">Transmembrane helix</keyword>
<feature type="transmembrane region" description="Helical" evidence="1">
    <location>
        <begin position="221"/>
        <end position="243"/>
    </location>
</feature>
<feature type="signal peptide" evidence="2">
    <location>
        <begin position="1"/>
        <end position="17"/>
    </location>
</feature>
<evidence type="ECO:0000256" key="2">
    <source>
        <dbReference type="SAM" id="SignalP"/>
    </source>
</evidence>
<keyword evidence="1" id="KW-0472">Membrane</keyword>
<keyword evidence="4" id="KW-1185">Reference proteome</keyword>
<sequence>MTLLLIFLALTAKPLAAKSNPYPKPYAAYIGSPPPPGTPVKTLITRAEMGISDEEYKAMLKPSPPISYERAMETLMSGFEDGHFPKPFKSGIEEFVMPSDEQLGVAEFAPPPGEEKKGVEGELVGNRVVVKGERVLQPQPKVQYIMQELPEERKAAELSSYPRPGLPKAIVEPQEAVVHPPQYAILAYTVVLIVVSVSSIIYFLLAGLLGETLLEVLKEQVFLSVSASLSVFYIVLIVGINLLDAVHSLDVALTIVLALLAGVGVLLVGRLRDTSAINVEVVMSFVAAAFINLVYQGVCWLMRNPLGVIGLLTVQPKTACVGYFLLLPSLMEPIAFFALPSTVFNATWREAVFFAAFAGLWKGLTLLTVLFKAPTVQPAEPAPRGEAEG</sequence>
<dbReference type="VEuPathDB" id="CryptoDB:Vbra_9447"/>
<keyword evidence="1" id="KW-0812">Transmembrane</keyword>
<accession>A0A0G4FUG4</accession>
<protein>
    <submittedName>
        <fullName evidence="3">Uncharacterized protein</fullName>
    </submittedName>
</protein>